<sequence length="408" mass="45957">MLFDGGSLENSGQGAAAAVLLMPNGKRYTVSQLISFVSKHEAEYTALIIGLKKAQKLGLRSLEIKGDSDLIFNQVHGLTKVKDERLLKLYRMALELFQSFEQISLEWISPEQNRPVKSAIKRCIEEALRRDKPKTQTVSKSVSSAIATLIQKGEQVTDEDYHQLTVEPDEWTDKPLSELRSLISLEIRDTIALQWQGDENHLAEMYRWYLRGLPAKMACYKVNLEQMSNGGESEKLPWEEALSLPPDLSSPSEELSDPFISLLSEFNEVGENLVKSLMVAKNDPEMAHLFEGNILFDLDVNEKSLLDNSEESQQDNESQTFILPPNPQINQTKLLEEPFSELTQDNLSDKQQDTLPSELGVTEIVKMISLLSFEGKMVLAKELVKFPDMVKLILKSIADNVSRGRSSL</sequence>
<dbReference type="InterPro" id="IPR036397">
    <property type="entry name" value="RNaseH_sf"/>
</dbReference>
<accession>A0A401IMT3</accession>
<dbReference type="GO" id="GO:0003676">
    <property type="term" value="F:nucleic acid binding"/>
    <property type="evidence" value="ECO:0007669"/>
    <property type="project" value="InterPro"/>
</dbReference>
<dbReference type="SUPFAM" id="SSF53098">
    <property type="entry name" value="Ribonuclease H-like"/>
    <property type="match status" value="1"/>
</dbReference>
<dbReference type="InterPro" id="IPR012337">
    <property type="entry name" value="RNaseH-like_sf"/>
</dbReference>
<name>A0A401IMT3_APHSA</name>
<evidence type="ECO:0000313" key="3">
    <source>
        <dbReference type="EMBL" id="GBF82574.1"/>
    </source>
</evidence>
<proteinExistence type="predicted"/>
<dbReference type="AlphaFoldDB" id="A0A401IMT3"/>
<dbReference type="PROSITE" id="PS50879">
    <property type="entry name" value="RNASE_H_1"/>
    <property type="match status" value="1"/>
</dbReference>
<dbReference type="GO" id="GO:0004523">
    <property type="term" value="F:RNA-DNA hybrid ribonuclease activity"/>
    <property type="evidence" value="ECO:0007669"/>
    <property type="project" value="InterPro"/>
</dbReference>
<evidence type="ECO:0000259" key="2">
    <source>
        <dbReference type="PROSITE" id="PS50879"/>
    </source>
</evidence>
<dbReference type="EMBL" id="BDQK01000017">
    <property type="protein sequence ID" value="GBF82574.1"/>
    <property type="molecule type" value="Genomic_DNA"/>
</dbReference>
<protein>
    <submittedName>
        <fullName evidence="3">Ribonuclease H</fullName>
    </submittedName>
</protein>
<gene>
    <name evidence="3" type="ORF">AsFPU1_4004</name>
</gene>
<evidence type="ECO:0000256" key="1">
    <source>
        <dbReference type="SAM" id="MobiDB-lite"/>
    </source>
</evidence>
<evidence type="ECO:0000313" key="4">
    <source>
        <dbReference type="Proteomes" id="UP000287247"/>
    </source>
</evidence>
<feature type="region of interest" description="Disordered" evidence="1">
    <location>
        <begin position="307"/>
        <end position="326"/>
    </location>
</feature>
<dbReference type="CDD" id="cd09279">
    <property type="entry name" value="RNase_HI_like"/>
    <property type="match status" value="1"/>
</dbReference>
<dbReference type="PANTHER" id="PTHR48475">
    <property type="entry name" value="RIBONUCLEASE H"/>
    <property type="match status" value="1"/>
</dbReference>
<keyword evidence="4" id="KW-1185">Reference proteome</keyword>
<comment type="caution">
    <text evidence="3">The sequence shown here is derived from an EMBL/GenBank/DDBJ whole genome shotgun (WGS) entry which is preliminary data.</text>
</comment>
<organism evidence="3 4">
    <name type="scientific">Aphanothece sacrum FPU1</name>
    <dbReference type="NCBI Taxonomy" id="1920663"/>
    <lineage>
        <taxon>Bacteria</taxon>
        <taxon>Bacillati</taxon>
        <taxon>Cyanobacteriota</taxon>
        <taxon>Cyanophyceae</taxon>
        <taxon>Oscillatoriophycideae</taxon>
        <taxon>Chroococcales</taxon>
        <taxon>Aphanothecaceae</taxon>
        <taxon>Aphanothece</taxon>
    </lineage>
</organism>
<dbReference type="Pfam" id="PF13456">
    <property type="entry name" value="RVT_3"/>
    <property type="match status" value="1"/>
</dbReference>
<feature type="domain" description="RNase H type-1" evidence="2">
    <location>
        <begin position="1"/>
        <end position="129"/>
    </location>
</feature>
<dbReference type="InterPro" id="IPR002156">
    <property type="entry name" value="RNaseH_domain"/>
</dbReference>
<dbReference type="Proteomes" id="UP000287247">
    <property type="component" value="Unassembled WGS sequence"/>
</dbReference>
<reference evidence="4" key="1">
    <citation type="submission" date="2017-05" db="EMBL/GenBank/DDBJ databases">
        <title>Physiological properties and genetic analysis related to exopolysaccharide production of fresh-water unicellular cyanobacterium Aphanothece sacrum, Suizenji Nori, that has been cultured as a food source in Japan.</title>
        <authorList>
            <person name="Kanesaki Y."/>
            <person name="Yoshikawa S."/>
            <person name="Ohki K."/>
        </authorList>
    </citation>
    <scope>NUCLEOTIDE SEQUENCE [LARGE SCALE GENOMIC DNA]</scope>
    <source>
        <strain evidence="4">FPU1</strain>
    </source>
</reference>
<dbReference type="PANTHER" id="PTHR48475:SF1">
    <property type="entry name" value="RNASE H TYPE-1 DOMAIN-CONTAINING PROTEIN"/>
    <property type="match status" value="1"/>
</dbReference>
<dbReference type="Gene3D" id="3.30.420.10">
    <property type="entry name" value="Ribonuclease H-like superfamily/Ribonuclease H"/>
    <property type="match status" value="1"/>
</dbReference>